<evidence type="ECO:0000313" key="4">
    <source>
        <dbReference type="Proteomes" id="UP000594979"/>
    </source>
</evidence>
<dbReference type="CDD" id="cd04859">
    <property type="entry name" value="Prim_Pol"/>
    <property type="match status" value="1"/>
</dbReference>
<feature type="domain" description="DNA primase/polymerase bifunctional N-terminal" evidence="2">
    <location>
        <begin position="35"/>
        <end position="231"/>
    </location>
</feature>
<proteinExistence type="predicted"/>
<organism evidence="3 4">
    <name type="scientific">Brevibacterium casei</name>
    <dbReference type="NCBI Taxonomy" id="33889"/>
    <lineage>
        <taxon>Bacteria</taxon>
        <taxon>Bacillati</taxon>
        <taxon>Actinomycetota</taxon>
        <taxon>Actinomycetes</taxon>
        <taxon>Micrococcales</taxon>
        <taxon>Brevibacteriaceae</taxon>
        <taxon>Brevibacterium</taxon>
    </lineage>
</organism>
<accession>A0A7T2WMY3</accession>
<reference evidence="3 4" key="1">
    <citation type="submission" date="2020-12" db="EMBL/GenBank/DDBJ databases">
        <title>FDA dAtabase for Regulatory Grade micrObial Sequences (FDA-ARGOS): Supporting development and validation of Infectious Disease Dx tests.</title>
        <authorList>
            <person name="Sproer C."/>
            <person name="Gronow S."/>
            <person name="Severitt S."/>
            <person name="Schroder I."/>
            <person name="Tallon L."/>
            <person name="Sadzewicz L."/>
            <person name="Zhao X."/>
            <person name="Boylan J."/>
            <person name="Ott S."/>
            <person name="Bowen H."/>
            <person name="Vavikolanu K."/>
            <person name="Mehta A."/>
            <person name="Aluvathingal J."/>
            <person name="Nadendla S."/>
            <person name="Lowell S."/>
            <person name="Myers T."/>
            <person name="Yan Y."/>
            <person name="Sichtig H."/>
        </authorList>
    </citation>
    <scope>NUCLEOTIDE SEQUENCE [LARGE SCALE GENOMIC DNA]</scope>
    <source>
        <strain evidence="3 4">FDAARGOS_902</strain>
    </source>
</reference>
<dbReference type="RefSeq" id="WP_197931828.1">
    <property type="nucleotide sequence ID" value="NZ_CP065682.1"/>
</dbReference>
<protein>
    <submittedName>
        <fullName evidence="3">Bifunctional DNA primase/polymerase</fullName>
    </submittedName>
</protein>
<feature type="compositionally biased region" description="Acidic residues" evidence="1">
    <location>
        <begin position="389"/>
        <end position="398"/>
    </location>
</feature>
<dbReference type="SMART" id="SM00943">
    <property type="entry name" value="Prim-Pol"/>
    <property type="match status" value="1"/>
</dbReference>
<gene>
    <name evidence="3" type="ORF">I6G59_14320</name>
</gene>
<evidence type="ECO:0000313" key="3">
    <source>
        <dbReference type="EMBL" id="QPS33117.1"/>
    </source>
</evidence>
<evidence type="ECO:0000256" key="1">
    <source>
        <dbReference type="SAM" id="MobiDB-lite"/>
    </source>
</evidence>
<dbReference type="Pfam" id="PF13481">
    <property type="entry name" value="AAA_25"/>
    <property type="match status" value="1"/>
</dbReference>
<sequence length="748" mass="81467">MPTLPRAENSASFTTLDDLVGELDESLTSSAALNAATAVEAGVPVVALVPSGKQPTHALGLGSRSQPFSRAEQVLDHEVEVLRTMGQRLNWGLLCGRGLAVLDLDGPEGRAWLDRLAEKHAEVFVWARSTLKVTTGRTDGGVHLYGAVPEGVDLLTGSGAVAPHVDVRGAGFYVVGPGCRHASGAFYRITTDLGYHLAAAEKDAGAVRDLFPVVEDEGVTMLSALTVPEVLLDLMRRPEDPSQGQRDRRHTLSATTADLRPRTTVPSAYVEKAVEGVLADLRALNKLSEGHRNDRGHGWDMGAFVAAVRLVELSNADPEGHPLDDVREQFLASCPQSRQFGSRQADHKWASAIEHVGNRPAQITGAGVEEIDIVTTSDKPSVEEEIAPEVVETTEGEPVDNPVETRRADTPAEEVRKAYPLANLAALVDPDRPERAWAWHGVVPEGEQVSIIAPAGEGKSLLVQALAVALALDRPDFIGRQLTFAPSARVLIVDMENSDDDHAERLTDLGVTPENVERISERLLLLSMPRLRGLDTDKGAEQLRAILDAYGIGRGDLLILDSTQRVTEGEENSSDTMRRLYNLTSAELKRRGLTVIRTDNTGWAGDRARGSSGKRDDVGGSWTLKRDEREREVFSLINTKQRSKGDGSTLTFRRSLDETGRLAFVPERSTFGAVTQDIRDLLDRLDVPTDAGARHARDLVMREKKRAEEIGEKFPSGVTGRLVEKVQRERGLIIETVEVGEAEEVEEW</sequence>
<dbReference type="AlphaFoldDB" id="A0A7T2WMY3"/>
<dbReference type="Gene3D" id="3.40.50.300">
    <property type="entry name" value="P-loop containing nucleotide triphosphate hydrolases"/>
    <property type="match status" value="1"/>
</dbReference>
<dbReference type="EMBL" id="CP065682">
    <property type="protein sequence ID" value="QPS33117.1"/>
    <property type="molecule type" value="Genomic_DNA"/>
</dbReference>
<name>A0A7T2WMY3_9MICO</name>
<dbReference type="Proteomes" id="UP000594979">
    <property type="component" value="Chromosome"/>
</dbReference>
<dbReference type="SUPFAM" id="SSF56747">
    <property type="entry name" value="Prim-pol domain"/>
    <property type="match status" value="1"/>
</dbReference>
<dbReference type="KEGG" id="bcau:I6G59_14320"/>
<feature type="region of interest" description="Disordered" evidence="1">
    <location>
        <begin position="238"/>
        <end position="258"/>
    </location>
</feature>
<feature type="region of interest" description="Disordered" evidence="1">
    <location>
        <begin position="389"/>
        <end position="411"/>
    </location>
</feature>
<evidence type="ECO:0000259" key="2">
    <source>
        <dbReference type="SMART" id="SM00943"/>
    </source>
</evidence>
<dbReference type="InterPro" id="IPR027417">
    <property type="entry name" value="P-loop_NTPase"/>
</dbReference>
<dbReference type="SUPFAM" id="SSF52540">
    <property type="entry name" value="P-loop containing nucleoside triphosphate hydrolases"/>
    <property type="match status" value="1"/>
</dbReference>
<dbReference type="InterPro" id="IPR015330">
    <property type="entry name" value="DNA_primase/pol_bifunc_N"/>
</dbReference>
<dbReference type="Pfam" id="PF09250">
    <property type="entry name" value="Prim-Pol"/>
    <property type="match status" value="1"/>
</dbReference>